<dbReference type="AlphaFoldDB" id="A0A0R2FDE4"/>
<dbReference type="OrthoDB" id="2313946at2"/>
<dbReference type="PATRIC" id="fig|1423730.4.peg.716"/>
<dbReference type="STRING" id="1423730.FC75_GL000685"/>
<keyword evidence="2" id="KW-1185">Reference proteome</keyword>
<dbReference type="EMBL" id="AYZJ01000014">
    <property type="protein sequence ID" value="KRN25323.1"/>
    <property type="molecule type" value="Genomic_DNA"/>
</dbReference>
<dbReference type="RefSeq" id="WP_054663543.1">
    <property type="nucleotide sequence ID" value="NZ_AYZJ01000014.1"/>
</dbReference>
<name>A0A0R2FDE4_9LACO</name>
<gene>
    <name evidence="1" type="ORF">FC75_GL000685</name>
</gene>
<organism evidence="1 2">
    <name type="scientific">Lacticaseibacillus camelliae DSM 22697 = JCM 13995</name>
    <dbReference type="NCBI Taxonomy" id="1423730"/>
    <lineage>
        <taxon>Bacteria</taxon>
        <taxon>Bacillati</taxon>
        <taxon>Bacillota</taxon>
        <taxon>Bacilli</taxon>
        <taxon>Lactobacillales</taxon>
        <taxon>Lactobacillaceae</taxon>
        <taxon>Lacticaseibacillus</taxon>
    </lineage>
</organism>
<sequence length="384" mass="42706">MDAILMSLMTALNEQLLINVYQRDTDDFYTGYVQSLGKQRVLLATYNDAGIADGAVLIAFTAIDQVEFAGDDLVDMSFRMRVAAEKHFLTMAQPSPELHFDPRKSLIHQLATQAKSTGDVILVILADDDAYLEGQVTAVAEGRMTLSVFNKFNYTDVRYMQVDFADVLVIEFQGLELHLESALVQKRNDLHHVVTKIVQNDGQLKDVFTTAQGDGTLLAAMPKGGDDQFYVGTVKAINDHVVVLRLKDMAGQFGGYVALRLTSLQSVTLASDYLQTVQAYSDWMTANHLEKQPVLNADREFDSSSDIFQSLIQEAAAFERVVRVRTKDDDDHLMGVPDAVGPASFEMQVPSADEPALVTFDDVQEIAFGHIYAYLQEARLHHEQ</sequence>
<accession>A0A0R2FDE4</accession>
<protein>
    <submittedName>
        <fullName evidence="1">Uncharacterized protein</fullName>
    </submittedName>
</protein>
<proteinExistence type="predicted"/>
<comment type="caution">
    <text evidence="1">The sequence shown here is derived from an EMBL/GenBank/DDBJ whole genome shotgun (WGS) entry which is preliminary data.</text>
</comment>
<dbReference type="Proteomes" id="UP000050865">
    <property type="component" value="Unassembled WGS sequence"/>
</dbReference>
<reference evidence="1 2" key="1">
    <citation type="journal article" date="2015" name="Genome Announc.">
        <title>Expanding the biotechnology potential of lactobacilli through comparative genomics of 213 strains and associated genera.</title>
        <authorList>
            <person name="Sun Z."/>
            <person name="Harris H.M."/>
            <person name="McCann A."/>
            <person name="Guo C."/>
            <person name="Argimon S."/>
            <person name="Zhang W."/>
            <person name="Yang X."/>
            <person name="Jeffery I.B."/>
            <person name="Cooney J.C."/>
            <person name="Kagawa T.F."/>
            <person name="Liu W."/>
            <person name="Song Y."/>
            <person name="Salvetti E."/>
            <person name="Wrobel A."/>
            <person name="Rasinkangas P."/>
            <person name="Parkhill J."/>
            <person name="Rea M.C."/>
            <person name="O'Sullivan O."/>
            <person name="Ritari J."/>
            <person name="Douillard F.P."/>
            <person name="Paul Ross R."/>
            <person name="Yang R."/>
            <person name="Briner A.E."/>
            <person name="Felis G.E."/>
            <person name="de Vos W.M."/>
            <person name="Barrangou R."/>
            <person name="Klaenhammer T.R."/>
            <person name="Caufield P.W."/>
            <person name="Cui Y."/>
            <person name="Zhang H."/>
            <person name="O'Toole P.W."/>
        </authorList>
    </citation>
    <scope>NUCLEOTIDE SEQUENCE [LARGE SCALE GENOMIC DNA]</scope>
    <source>
        <strain evidence="1 2">DSM 22697</strain>
    </source>
</reference>
<evidence type="ECO:0000313" key="2">
    <source>
        <dbReference type="Proteomes" id="UP000050865"/>
    </source>
</evidence>
<evidence type="ECO:0000313" key="1">
    <source>
        <dbReference type="EMBL" id="KRN25323.1"/>
    </source>
</evidence>